<reference evidence="2" key="1">
    <citation type="journal article" date="2019" name="Int. J. Syst. Evol. Microbiol.">
        <title>The Global Catalogue of Microorganisms (GCM) 10K type strain sequencing project: providing services to taxonomists for standard genome sequencing and annotation.</title>
        <authorList>
            <consortium name="The Broad Institute Genomics Platform"/>
            <consortium name="The Broad Institute Genome Sequencing Center for Infectious Disease"/>
            <person name="Wu L."/>
            <person name="Ma J."/>
        </authorList>
    </citation>
    <scope>NUCLEOTIDE SEQUENCE [LARGE SCALE GENOMIC DNA]</scope>
    <source>
        <strain evidence="2">CCUG 54329</strain>
    </source>
</reference>
<gene>
    <name evidence="1" type="ORF">ACFQ24_05075</name>
</gene>
<evidence type="ECO:0000313" key="1">
    <source>
        <dbReference type="EMBL" id="MFD1104255.1"/>
    </source>
</evidence>
<dbReference type="Proteomes" id="UP001597203">
    <property type="component" value="Unassembled WGS sequence"/>
</dbReference>
<name>A0ABW3NYD4_9SPHN</name>
<proteinExistence type="predicted"/>
<evidence type="ECO:0000313" key="2">
    <source>
        <dbReference type="Proteomes" id="UP001597203"/>
    </source>
</evidence>
<sequence>MSEMLELAERVEALTGPNYAVEVEIFKALHPEYADYVQGRGGLVHRFDGSDQRVLSDIRPGNYTASLDSAMRLVPDGLKFEVTTTGYKPGATVCGNSLTGVHEGSYAATPALALCAAALRARHHLESSDAQG</sequence>
<dbReference type="EMBL" id="JBHTLS010000086">
    <property type="protein sequence ID" value="MFD1104255.1"/>
    <property type="molecule type" value="Genomic_DNA"/>
</dbReference>
<dbReference type="RefSeq" id="WP_380909454.1">
    <property type="nucleotide sequence ID" value="NZ_JBHTLS010000086.1"/>
</dbReference>
<organism evidence="1 2">
    <name type="scientific">Sphingobium olei</name>
    <dbReference type="NCBI Taxonomy" id="420955"/>
    <lineage>
        <taxon>Bacteria</taxon>
        <taxon>Pseudomonadati</taxon>
        <taxon>Pseudomonadota</taxon>
        <taxon>Alphaproteobacteria</taxon>
        <taxon>Sphingomonadales</taxon>
        <taxon>Sphingomonadaceae</taxon>
        <taxon>Sphingobium</taxon>
    </lineage>
</organism>
<accession>A0ABW3NYD4</accession>
<protein>
    <submittedName>
        <fullName evidence="1">Uncharacterized protein</fullName>
    </submittedName>
</protein>
<keyword evidence="2" id="KW-1185">Reference proteome</keyword>
<comment type="caution">
    <text evidence="1">The sequence shown here is derived from an EMBL/GenBank/DDBJ whole genome shotgun (WGS) entry which is preliminary data.</text>
</comment>